<name>A0A1I7WHD8_HETBA</name>
<keyword evidence="2" id="KW-1185">Reference proteome</keyword>
<proteinExistence type="predicted"/>
<keyword evidence="1" id="KW-0472">Membrane</keyword>
<reference evidence="3" key="1">
    <citation type="submission" date="2016-11" db="UniProtKB">
        <authorList>
            <consortium name="WormBaseParasite"/>
        </authorList>
    </citation>
    <scope>IDENTIFICATION</scope>
</reference>
<dbReference type="AlphaFoldDB" id="A0A1I7WHD8"/>
<keyword evidence="1" id="KW-1133">Transmembrane helix</keyword>
<dbReference type="WBParaSite" id="Hba_04375">
    <property type="protein sequence ID" value="Hba_04375"/>
    <property type="gene ID" value="Hba_04375"/>
</dbReference>
<evidence type="ECO:0000256" key="1">
    <source>
        <dbReference type="SAM" id="Phobius"/>
    </source>
</evidence>
<evidence type="ECO:0000313" key="3">
    <source>
        <dbReference type="WBParaSite" id="Hba_04375"/>
    </source>
</evidence>
<evidence type="ECO:0000313" key="2">
    <source>
        <dbReference type="Proteomes" id="UP000095283"/>
    </source>
</evidence>
<accession>A0A1I7WHD8</accession>
<organism evidence="2 3">
    <name type="scientific">Heterorhabditis bacteriophora</name>
    <name type="common">Entomopathogenic nematode worm</name>
    <dbReference type="NCBI Taxonomy" id="37862"/>
    <lineage>
        <taxon>Eukaryota</taxon>
        <taxon>Metazoa</taxon>
        <taxon>Ecdysozoa</taxon>
        <taxon>Nematoda</taxon>
        <taxon>Chromadorea</taxon>
        <taxon>Rhabditida</taxon>
        <taxon>Rhabditina</taxon>
        <taxon>Rhabditomorpha</taxon>
        <taxon>Strongyloidea</taxon>
        <taxon>Heterorhabditidae</taxon>
        <taxon>Heterorhabditis</taxon>
    </lineage>
</organism>
<dbReference type="Proteomes" id="UP000095283">
    <property type="component" value="Unplaced"/>
</dbReference>
<sequence length="153" mass="17943">MVWAYHSSNLFCDAFHVVDNRNKCIRICVKSKNLFLKSITTFFICHISFSVIRKIRGKYFRIHVENYQNWFLHKINCPCSTYANYDKNITKSVVSEVTDSLPPPDPIVGGLIKRQSKGKYQYFLSNYVFISRCIFTFSRLNIIVVREECCDST</sequence>
<keyword evidence="1" id="KW-0812">Transmembrane</keyword>
<feature type="transmembrane region" description="Helical" evidence="1">
    <location>
        <begin position="34"/>
        <end position="52"/>
    </location>
</feature>
<protein>
    <submittedName>
        <fullName evidence="3">Uncharacterized protein</fullName>
    </submittedName>
</protein>